<name>A0A8E6ETR5_9BACT</name>
<dbReference type="KEGG" id="tsph:KIH39_02175"/>
<proteinExistence type="predicted"/>
<keyword evidence="2" id="KW-0812">Transmembrane</keyword>
<dbReference type="AlphaFoldDB" id="A0A8E6ETR5"/>
<evidence type="ECO:0008006" key="5">
    <source>
        <dbReference type="Google" id="ProtNLM"/>
    </source>
</evidence>
<protein>
    <recommendedName>
        <fullName evidence="5">Zinc finger/thioredoxin putative domain-containing protein</fullName>
    </recommendedName>
</protein>
<accession>A0A8E6ETR5</accession>
<organism evidence="3 4">
    <name type="scientific">Telmatocola sphagniphila</name>
    <dbReference type="NCBI Taxonomy" id="1123043"/>
    <lineage>
        <taxon>Bacteria</taxon>
        <taxon>Pseudomonadati</taxon>
        <taxon>Planctomycetota</taxon>
        <taxon>Planctomycetia</taxon>
        <taxon>Gemmatales</taxon>
        <taxon>Gemmataceae</taxon>
    </lineage>
</organism>
<keyword evidence="2" id="KW-0472">Membrane</keyword>
<dbReference type="RefSeq" id="WP_213497639.1">
    <property type="nucleotide sequence ID" value="NZ_CP074694.1"/>
</dbReference>
<dbReference type="EMBL" id="CP074694">
    <property type="protein sequence ID" value="QVL32749.1"/>
    <property type="molecule type" value="Genomic_DNA"/>
</dbReference>
<evidence type="ECO:0000313" key="3">
    <source>
        <dbReference type="EMBL" id="QVL32749.1"/>
    </source>
</evidence>
<evidence type="ECO:0000256" key="2">
    <source>
        <dbReference type="SAM" id="Phobius"/>
    </source>
</evidence>
<feature type="transmembrane region" description="Helical" evidence="2">
    <location>
        <begin position="153"/>
        <end position="171"/>
    </location>
</feature>
<evidence type="ECO:0000313" key="4">
    <source>
        <dbReference type="Proteomes" id="UP000676194"/>
    </source>
</evidence>
<gene>
    <name evidence="3" type="ORF">KIH39_02175</name>
</gene>
<dbReference type="Proteomes" id="UP000676194">
    <property type="component" value="Chromosome"/>
</dbReference>
<evidence type="ECO:0000256" key="1">
    <source>
        <dbReference type="SAM" id="MobiDB-lite"/>
    </source>
</evidence>
<reference evidence="3" key="1">
    <citation type="submission" date="2021-05" db="EMBL/GenBank/DDBJ databases">
        <title>Complete genome sequence of the cellulolytic planctomycete Telmatocola sphagniphila SP2T and characterization of the first cellulase from planctomycetes.</title>
        <authorList>
            <person name="Rakitin A.L."/>
            <person name="Beletsky A.V."/>
            <person name="Naumoff D.G."/>
            <person name="Kulichevskaya I.S."/>
            <person name="Mardanov A.V."/>
            <person name="Ravin N.V."/>
            <person name="Dedysh S.N."/>
        </authorList>
    </citation>
    <scope>NUCLEOTIDE SEQUENCE</scope>
    <source>
        <strain evidence="3">SP2T</strain>
    </source>
</reference>
<sequence>MPVVVCTECDTKMKIPDEVLGKKIRCKACKAVFLAQEPVSSVVSEKPKAGPPPLKKQAPPTPAAVPPIPLSAAEAKAKQLDEELGGDQNPYTLNKDDDGALPRCPFCAKELASETAVICLSCGYNTVTRLRFETKAVYQPTTMEWVSHLAPPFLGILAMIALITGQVIVFLKLGSWMQETFFYDEDKKKLIVKPAIFSGWLCVFVAFALWKIGKLVYKRLVWDFRPPEKKIIAGEE</sequence>
<feature type="transmembrane region" description="Helical" evidence="2">
    <location>
        <begin position="191"/>
        <end position="210"/>
    </location>
</feature>
<feature type="compositionally biased region" description="Pro residues" evidence="1">
    <location>
        <begin position="49"/>
        <end position="67"/>
    </location>
</feature>
<feature type="region of interest" description="Disordered" evidence="1">
    <location>
        <begin position="42"/>
        <end position="67"/>
    </location>
</feature>
<keyword evidence="2" id="KW-1133">Transmembrane helix</keyword>
<keyword evidence="4" id="KW-1185">Reference proteome</keyword>